<sequence>MASSSSAPSSYFAVRCGGNKPLLRPRSCCSAASRRPVCANGAAAAFASVELPAAMRAVNLTGGGFFSGEQRSGRRLVDDADHPARGIERQLLAGGGAAARGDPVPAEKLDEWVHESVLEIVRNIGEAPFLVHVFANSGGSSALRLQRDAADAQSWPRIQKRWNTGAASPPDGVILVEELKSEEEEEPAVSSDEGGTAGSSSSSKTWGLLVQGRGVDCAACYILNTCRVPSPSGFCTHFCLARAKCFGETAAAQLRNSWLLGANRLQPQ</sequence>
<feature type="region of interest" description="Disordered" evidence="1">
    <location>
        <begin position="180"/>
        <end position="203"/>
    </location>
</feature>
<dbReference type="PANTHER" id="PTHR35127">
    <property type="entry name" value="OS03G0736900 PROTEIN"/>
    <property type="match status" value="1"/>
</dbReference>
<evidence type="ECO:0000313" key="3">
    <source>
        <dbReference type="EMBL" id="CAA7400184.1"/>
    </source>
</evidence>
<proteinExistence type="predicted"/>
<accession>A0A7I8KT50</accession>
<reference evidence="3" key="1">
    <citation type="submission" date="2020-02" db="EMBL/GenBank/DDBJ databases">
        <authorList>
            <person name="Scholz U."/>
            <person name="Mascher M."/>
            <person name="Fiebig A."/>
        </authorList>
    </citation>
    <scope>NUCLEOTIDE SEQUENCE</scope>
</reference>
<dbReference type="Pfam" id="PF25089">
    <property type="entry name" value="DUF7804"/>
    <property type="match status" value="1"/>
</dbReference>
<dbReference type="OrthoDB" id="2013011at2759"/>
<evidence type="ECO:0000313" key="4">
    <source>
        <dbReference type="Proteomes" id="UP000663760"/>
    </source>
</evidence>
<dbReference type="InterPro" id="IPR056706">
    <property type="entry name" value="DUF7804"/>
</dbReference>
<dbReference type="PANTHER" id="PTHR35127:SF1">
    <property type="entry name" value="GENOME ASSEMBLY, CHROMOSOME: A10"/>
    <property type="match status" value="1"/>
</dbReference>
<keyword evidence="4" id="KW-1185">Reference proteome</keyword>
<dbReference type="EMBL" id="LR746270">
    <property type="protein sequence ID" value="CAA7400184.1"/>
    <property type="molecule type" value="Genomic_DNA"/>
</dbReference>
<organism evidence="3 4">
    <name type="scientific">Spirodela intermedia</name>
    <name type="common">Intermediate duckweed</name>
    <dbReference type="NCBI Taxonomy" id="51605"/>
    <lineage>
        <taxon>Eukaryota</taxon>
        <taxon>Viridiplantae</taxon>
        <taxon>Streptophyta</taxon>
        <taxon>Embryophyta</taxon>
        <taxon>Tracheophyta</taxon>
        <taxon>Spermatophyta</taxon>
        <taxon>Magnoliopsida</taxon>
        <taxon>Liliopsida</taxon>
        <taxon>Araceae</taxon>
        <taxon>Lemnoideae</taxon>
        <taxon>Spirodela</taxon>
    </lineage>
</organism>
<name>A0A7I8KT50_SPIIN</name>
<gene>
    <name evidence="3" type="ORF">SI8410_07010854</name>
</gene>
<feature type="domain" description="DUF7804" evidence="2">
    <location>
        <begin position="104"/>
        <end position="186"/>
    </location>
</feature>
<evidence type="ECO:0000256" key="1">
    <source>
        <dbReference type="SAM" id="MobiDB-lite"/>
    </source>
</evidence>
<evidence type="ECO:0000259" key="2">
    <source>
        <dbReference type="Pfam" id="PF25089"/>
    </source>
</evidence>
<feature type="compositionally biased region" description="Low complexity" evidence="1">
    <location>
        <begin position="188"/>
        <end position="203"/>
    </location>
</feature>
<dbReference type="Proteomes" id="UP000663760">
    <property type="component" value="Chromosome 7"/>
</dbReference>
<dbReference type="AlphaFoldDB" id="A0A7I8KT50"/>
<protein>
    <recommendedName>
        <fullName evidence="2">DUF7804 domain-containing protein</fullName>
    </recommendedName>
</protein>